<proteinExistence type="predicted"/>
<evidence type="ECO:0000256" key="1">
    <source>
        <dbReference type="SAM" id="Phobius"/>
    </source>
</evidence>
<name>A0A7W3J627_9MICO</name>
<dbReference type="EMBL" id="JACGWV010000001">
    <property type="protein sequence ID" value="MBA8806956.1"/>
    <property type="molecule type" value="Genomic_DNA"/>
</dbReference>
<comment type="caution">
    <text evidence="2">The sequence shown here is derived from an EMBL/GenBank/DDBJ whole genome shotgun (WGS) entry which is preliminary data.</text>
</comment>
<feature type="transmembrane region" description="Helical" evidence="1">
    <location>
        <begin position="180"/>
        <end position="202"/>
    </location>
</feature>
<organism evidence="2 3">
    <name type="scientific">Promicromonospora sukumoe</name>
    <dbReference type="NCBI Taxonomy" id="88382"/>
    <lineage>
        <taxon>Bacteria</taxon>
        <taxon>Bacillati</taxon>
        <taxon>Actinomycetota</taxon>
        <taxon>Actinomycetes</taxon>
        <taxon>Micrococcales</taxon>
        <taxon>Promicromonosporaceae</taxon>
        <taxon>Promicromonospora</taxon>
    </lineage>
</organism>
<keyword evidence="1" id="KW-1133">Transmembrane helix</keyword>
<feature type="transmembrane region" description="Helical" evidence="1">
    <location>
        <begin position="27"/>
        <end position="53"/>
    </location>
</feature>
<accession>A0A7W3J627</accession>
<dbReference type="RefSeq" id="WP_182614605.1">
    <property type="nucleotide sequence ID" value="NZ_BAAATF010000002.1"/>
</dbReference>
<protein>
    <submittedName>
        <fullName evidence="2">Putative membrane protein YesL</fullName>
    </submittedName>
</protein>
<feature type="transmembrane region" description="Helical" evidence="1">
    <location>
        <begin position="113"/>
        <end position="142"/>
    </location>
</feature>
<evidence type="ECO:0000313" key="2">
    <source>
        <dbReference type="EMBL" id="MBA8806956.1"/>
    </source>
</evidence>
<gene>
    <name evidence="2" type="ORF">FHX71_000898</name>
</gene>
<feature type="transmembrane region" description="Helical" evidence="1">
    <location>
        <begin position="154"/>
        <end position="174"/>
    </location>
</feature>
<reference evidence="2 3" key="1">
    <citation type="submission" date="2020-07" db="EMBL/GenBank/DDBJ databases">
        <title>Sequencing the genomes of 1000 actinobacteria strains.</title>
        <authorList>
            <person name="Klenk H.-P."/>
        </authorList>
    </citation>
    <scope>NUCLEOTIDE SEQUENCE [LARGE SCALE GENOMIC DNA]</scope>
    <source>
        <strain evidence="2 3">DSM 44121</strain>
    </source>
</reference>
<keyword evidence="3" id="KW-1185">Reference proteome</keyword>
<dbReference type="AlphaFoldDB" id="A0A7W3J627"/>
<feature type="transmembrane region" description="Helical" evidence="1">
    <location>
        <begin position="85"/>
        <end position="107"/>
    </location>
</feature>
<evidence type="ECO:0000313" key="3">
    <source>
        <dbReference type="Proteomes" id="UP000540568"/>
    </source>
</evidence>
<dbReference type="Proteomes" id="UP000540568">
    <property type="component" value="Unassembled WGS sequence"/>
</dbReference>
<keyword evidence="1" id="KW-0812">Transmembrane</keyword>
<keyword evidence="1" id="KW-0472">Membrane</keyword>
<sequence length="223" mass="23017">MTAVAPAAVRPDGSRQWSRTLLGWLEWLAHPVLAGLAFAVLCVGVVTWLPALAATAHALRAWRTDGETRTFTGVFRAFGTYLRPLLPHAVASSAGLALLVVDVVFLTGRTGPAAVVLVLLALGLLLVAVPYHLALAVVAGAHPEGTARGWVGDALWFAFGSVARGTALLGAVVATPVFSLVVPAGPLLLCASVPVLVGLVILDQTVAPDTTVTPDRTDPTEDA</sequence>